<feature type="non-terminal residue" evidence="3">
    <location>
        <position position="587"/>
    </location>
</feature>
<feature type="region of interest" description="Disordered" evidence="2">
    <location>
        <begin position="1"/>
        <end position="22"/>
    </location>
</feature>
<keyword evidence="1" id="KW-0175">Coiled coil</keyword>
<evidence type="ECO:0000313" key="3">
    <source>
        <dbReference type="EMBL" id="JAP90001.1"/>
    </source>
</evidence>
<reference evidence="3" key="1">
    <citation type="submission" date="2015-07" db="EMBL/GenBank/DDBJ databases">
        <title>Adaptation to a free-living lifestyle via gene acquisitions in the diplomonad Trepomonas sp. PC1.</title>
        <authorList>
            <person name="Xu F."/>
            <person name="Jerlstrom-Hultqvist J."/>
            <person name="Kolisko M."/>
            <person name="Simpson A.G.B."/>
            <person name="Roger A.J."/>
            <person name="Svard S.G."/>
            <person name="Andersson J.O."/>
        </authorList>
    </citation>
    <scope>NUCLEOTIDE SEQUENCE</scope>
    <source>
        <strain evidence="3">PC1</strain>
    </source>
</reference>
<name>A0A146K311_9EUKA</name>
<evidence type="ECO:0000256" key="1">
    <source>
        <dbReference type="SAM" id="Coils"/>
    </source>
</evidence>
<organism evidence="3">
    <name type="scientific">Trepomonas sp. PC1</name>
    <dbReference type="NCBI Taxonomy" id="1076344"/>
    <lineage>
        <taxon>Eukaryota</taxon>
        <taxon>Metamonada</taxon>
        <taxon>Diplomonadida</taxon>
        <taxon>Hexamitidae</taxon>
        <taxon>Hexamitinae</taxon>
        <taxon>Trepomonas</taxon>
    </lineage>
</organism>
<gene>
    <name evidence="3" type="ORF">TPC1_30504</name>
</gene>
<dbReference type="EMBL" id="GDID01006605">
    <property type="protein sequence ID" value="JAP90001.1"/>
    <property type="molecule type" value="Transcribed_RNA"/>
</dbReference>
<sequence length="587" mass="69043">QDHVQNTSFSEPSPLHLAERDVRDYQLEEFKQNQQPMVMHHQTDDISDKSSIKIETEQTEIEKNQSMHREYMVESTQNYEKVALEEKVKTPLKNRQFKQNSKEKPENPIIYQGVQAMQDEITKKRQEKLLIRLQKIKDLIYSDIIEINDKPDKFNQEFRNKLSVIFEFQIQNAHQFIRGVEKQLARHDDFLAKINETIRNYEKTLGSKIDDYQDLCYKILELINQFQIPQKILLELCKYNTQIKPHYCRTYDEFQQLLQSLLRIQINSPLIFCKYFLELIVKILRNQQKTGNQELSFSQAIQAEKPLQYQLKPAIKPVLCDEILEEKSFNQQETKADLVKMQADQDEIEGNELNFVNLSQLSVKKTAKIEKLSKKKEEKKEEKTAAALQQEAIYQMIYGIKKKKKVVEEVEQKQETVQQQQVVEQSSNISLPSLNQSARPDVSLKELPDPEKDEIYSFVDEEEKVITKELVKELIQHFHCNVSTTGKTGSDLLFTEEQKEHRRKITKLLVLLVINKDNLNPKAVKYVHTTSEDQFDSGFRSELSKIFETDVINAHDFLKSCKVQIKLDQQFKQKIEQLKLDVSNILK</sequence>
<feature type="coiled-coil region" evidence="1">
    <location>
        <begin position="362"/>
        <end position="420"/>
    </location>
</feature>
<dbReference type="AlphaFoldDB" id="A0A146K311"/>
<feature type="compositionally biased region" description="Polar residues" evidence="2">
    <location>
        <begin position="1"/>
        <end position="11"/>
    </location>
</feature>
<accession>A0A146K311</accession>
<evidence type="ECO:0000256" key="2">
    <source>
        <dbReference type="SAM" id="MobiDB-lite"/>
    </source>
</evidence>
<proteinExistence type="predicted"/>
<feature type="non-terminal residue" evidence="3">
    <location>
        <position position="1"/>
    </location>
</feature>
<protein>
    <submittedName>
        <fullName evidence="3">Uncharacterized protein</fullName>
    </submittedName>
</protein>